<keyword evidence="1" id="KW-0472">Membrane</keyword>
<organism evidence="2 3">
    <name type="scientific">Sphingobacterium siyangense</name>
    <dbReference type="NCBI Taxonomy" id="459529"/>
    <lineage>
        <taxon>Bacteria</taxon>
        <taxon>Pseudomonadati</taxon>
        <taxon>Bacteroidota</taxon>
        <taxon>Sphingobacteriia</taxon>
        <taxon>Sphingobacteriales</taxon>
        <taxon>Sphingobacteriaceae</taxon>
        <taxon>Sphingobacterium</taxon>
    </lineage>
</organism>
<reference evidence="2 3" key="1">
    <citation type="submission" date="2016-07" db="EMBL/GenBank/DDBJ databases">
        <title>Genome analysis of Sphingobacterium siyangense T12B17.</title>
        <authorList>
            <person name="Xu D."/>
            <person name="Su Y."/>
            <person name="Zheng S."/>
        </authorList>
    </citation>
    <scope>NUCLEOTIDE SEQUENCE [LARGE SCALE GENOMIC DNA]</scope>
    <source>
        <strain evidence="2 3">T12B17</strain>
    </source>
</reference>
<evidence type="ECO:0000313" key="3">
    <source>
        <dbReference type="Proteomes" id="UP000286402"/>
    </source>
</evidence>
<feature type="transmembrane region" description="Helical" evidence="1">
    <location>
        <begin position="52"/>
        <end position="74"/>
    </location>
</feature>
<evidence type="ECO:0000256" key="1">
    <source>
        <dbReference type="SAM" id="Phobius"/>
    </source>
</evidence>
<keyword evidence="1" id="KW-0812">Transmembrane</keyword>
<dbReference type="EMBL" id="MCAQ01000029">
    <property type="protein sequence ID" value="RKF31050.1"/>
    <property type="molecule type" value="Genomic_DNA"/>
</dbReference>
<protein>
    <submittedName>
        <fullName evidence="2">Uncharacterized protein</fullName>
    </submittedName>
</protein>
<name>A0A420FDL4_9SPHI</name>
<keyword evidence="1" id="KW-1133">Transmembrane helix</keyword>
<proteinExistence type="predicted"/>
<dbReference type="AlphaFoldDB" id="A0A420FDL4"/>
<accession>A0A420FDL4</accession>
<sequence>MEKLIFQILDTSLLNHYLNQCFQDLQFFDVLSYPSNENNRWHHHLRFQNVQCLLFLILFFFIQINTNIISSTAYH</sequence>
<dbReference type="Proteomes" id="UP000286402">
    <property type="component" value="Unassembled WGS sequence"/>
</dbReference>
<gene>
    <name evidence="2" type="ORF">BCY89_19220</name>
</gene>
<evidence type="ECO:0000313" key="2">
    <source>
        <dbReference type="EMBL" id="RKF31050.1"/>
    </source>
</evidence>
<keyword evidence="3" id="KW-1185">Reference proteome</keyword>
<comment type="caution">
    <text evidence="2">The sequence shown here is derived from an EMBL/GenBank/DDBJ whole genome shotgun (WGS) entry which is preliminary data.</text>
</comment>